<dbReference type="RefSeq" id="WP_188416378.1">
    <property type="nucleotide sequence ID" value="NZ_BMDO01000005.1"/>
</dbReference>
<keyword evidence="4" id="KW-1185">Reference proteome</keyword>
<comment type="caution">
    <text evidence="3">The sequence shown here is derived from an EMBL/GenBank/DDBJ whole genome shotgun (WGS) entry which is preliminary data.</text>
</comment>
<reference evidence="3" key="1">
    <citation type="journal article" date="2014" name="Int. J. Syst. Evol. Microbiol.">
        <title>Complete genome sequence of Corynebacterium casei LMG S-19264T (=DSM 44701T), isolated from a smear-ripened cheese.</title>
        <authorList>
            <consortium name="US DOE Joint Genome Institute (JGI-PGF)"/>
            <person name="Walter F."/>
            <person name="Albersmeier A."/>
            <person name="Kalinowski J."/>
            <person name="Ruckert C."/>
        </authorList>
    </citation>
    <scope>NUCLEOTIDE SEQUENCE</scope>
    <source>
        <strain evidence="3">CCM 8711</strain>
    </source>
</reference>
<evidence type="ECO:0000256" key="1">
    <source>
        <dbReference type="SAM" id="Coils"/>
    </source>
</evidence>
<name>A0A917J8S0_9SPHI</name>
<dbReference type="AlphaFoldDB" id="A0A917J8S0"/>
<sequence>MKLKIFNPKLLLLCAILATAQGSFAQNNKTQDEKEFDLQMQKLQTQMRDLQKQMSKLQTEKLKEKSVELKKMAKELSTQVRVYTNDYDVSGLSKGLGINVDPKLFVSSRFNSESLKGLNNLNLNFNTSDDKKLQEQIKSGDVKEKTKTYSKSYSVDGNDKLVISNTYGRVTVNTWAKNEVKVDVQIKTYANEDDDAQKMLDNISVTDSKENSVISFKTNIERTNSSSGNNLWGSWFSSGKSNTRKSEINYTVYMPAKNQLQISNTYGNVILPELTGKVSLKITYGALTSQQLTNPDIRLVYGDARISGMTDGDVSITYGNLNLGTADKLKAKVTYGGINIDRLKSYGELAAVYGDGIKITELDKNCKNVNVKAVYTTVNLGVKSDYDFDVTTTSGSFNYDKSAVKVLTTTPAEGTRSYTITRNFKGQVNKGDTDKLITIKSTYANVKFD</sequence>
<proteinExistence type="predicted"/>
<evidence type="ECO:0000256" key="2">
    <source>
        <dbReference type="SAM" id="SignalP"/>
    </source>
</evidence>
<accession>A0A917J8S0</accession>
<organism evidence="3 4">
    <name type="scientific">Mucilaginibacter galii</name>
    <dbReference type="NCBI Taxonomy" id="2005073"/>
    <lineage>
        <taxon>Bacteria</taxon>
        <taxon>Pseudomonadati</taxon>
        <taxon>Bacteroidota</taxon>
        <taxon>Sphingobacteriia</taxon>
        <taxon>Sphingobacteriales</taxon>
        <taxon>Sphingobacteriaceae</taxon>
        <taxon>Mucilaginibacter</taxon>
    </lineage>
</organism>
<gene>
    <name evidence="3" type="ORF">GCM10011425_20600</name>
</gene>
<reference evidence="3" key="2">
    <citation type="submission" date="2020-09" db="EMBL/GenBank/DDBJ databases">
        <authorList>
            <person name="Sun Q."/>
            <person name="Sedlacek I."/>
        </authorList>
    </citation>
    <scope>NUCLEOTIDE SEQUENCE</scope>
    <source>
        <strain evidence="3">CCM 8711</strain>
    </source>
</reference>
<feature type="signal peptide" evidence="2">
    <location>
        <begin position="1"/>
        <end position="25"/>
    </location>
</feature>
<protein>
    <recommendedName>
        <fullName evidence="5">Adhesin domain-containing protein</fullName>
    </recommendedName>
</protein>
<feature type="coiled-coil region" evidence="1">
    <location>
        <begin position="33"/>
        <end position="79"/>
    </location>
</feature>
<dbReference type="Proteomes" id="UP000662074">
    <property type="component" value="Unassembled WGS sequence"/>
</dbReference>
<feature type="chain" id="PRO_5037609869" description="Adhesin domain-containing protein" evidence="2">
    <location>
        <begin position="26"/>
        <end position="449"/>
    </location>
</feature>
<keyword evidence="2" id="KW-0732">Signal</keyword>
<dbReference type="EMBL" id="BMDO01000005">
    <property type="protein sequence ID" value="GGI50848.1"/>
    <property type="molecule type" value="Genomic_DNA"/>
</dbReference>
<evidence type="ECO:0000313" key="4">
    <source>
        <dbReference type="Proteomes" id="UP000662074"/>
    </source>
</evidence>
<keyword evidence="1" id="KW-0175">Coiled coil</keyword>
<evidence type="ECO:0008006" key="5">
    <source>
        <dbReference type="Google" id="ProtNLM"/>
    </source>
</evidence>
<evidence type="ECO:0000313" key="3">
    <source>
        <dbReference type="EMBL" id="GGI50848.1"/>
    </source>
</evidence>